<keyword evidence="5" id="KW-0597">Phosphoprotein</keyword>
<feature type="compositionally biased region" description="Basic and acidic residues" evidence="7">
    <location>
        <begin position="176"/>
        <end position="191"/>
    </location>
</feature>
<dbReference type="PANTHER" id="PTHR34930:SF5">
    <property type="entry name" value="JUPITER MICROTUBULE ASSOCIATED HOMOLOG 2"/>
    <property type="match status" value="1"/>
</dbReference>
<evidence type="ECO:0000313" key="9">
    <source>
        <dbReference type="Proteomes" id="UP000322234"/>
    </source>
</evidence>
<evidence type="ECO:0000256" key="7">
    <source>
        <dbReference type="SAM" id="MobiDB-lite"/>
    </source>
</evidence>
<accession>A0A6B0QSI4</accession>
<feature type="region of interest" description="Disordered" evidence="7">
    <location>
        <begin position="85"/>
        <end position="125"/>
    </location>
</feature>
<evidence type="ECO:0000256" key="3">
    <source>
        <dbReference type="ARBA" id="ARBA00008329"/>
    </source>
</evidence>
<evidence type="ECO:0000256" key="2">
    <source>
        <dbReference type="ARBA" id="ARBA00004496"/>
    </source>
</evidence>
<dbReference type="AlphaFoldDB" id="A0A6B0QSI4"/>
<evidence type="ECO:0000256" key="1">
    <source>
        <dbReference type="ARBA" id="ARBA00004123"/>
    </source>
</evidence>
<name>A0A6B0QSI4_9CETA</name>
<keyword evidence="6" id="KW-0539">Nucleus</keyword>
<sequence>MEAAGCCGEFWQGARIESDPAHLREREDHPLRLCYPMVTSGPVSDIYFCQSSAGLRKPSSYEVEPDTAIGCRCLTDVGDSQLGRAGGSLTARGRAGRTARWTGGSERRATCSGHQTARAAGPAPGAARVWARSRGGRAGGGAAAVSSQSRGLRGQLREVGAAAGGLRAAKPPGGEPGDRPEEAAPPRRPDRMASNIFGPTEEPQNIPKRTNPPGGKGSGIFDESGPVQTRPRLNPPGGKTSDIFGSPVAAASPTAHPNKPKDHVLLCEGEDTPDLRASASPRQEPGEPGGPKEAARVQEPAPAVDSHEPRLGPRPRSHNKVLNPPGGKSSISFY</sequence>
<dbReference type="PANTHER" id="PTHR34930">
    <property type="entry name" value="GEO05313P1"/>
    <property type="match status" value="1"/>
</dbReference>
<keyword evidence="4" id="KW-0963">Cytoplasm</keyword>
<evidence type="ECO:0000256" key="5">
    <source>
        <dbReference type="ARBA" id="ARBA00022553"/>
    </source>
</evidence>
<feature type="compositionally biased region" description="Low complexity" evidence="7">
    <location>
        <begin position="87"/>
        <end position="104"/>
    </location>
</feature>
<dbReference type="GO" id="GO:0005634">
    <property type="term" value="C:nucleus"/>
    <property type="evidence" value="ECO:0007669"/>
    <property type="project" value="UniProtKB-SubCell"/>
</dbReference>
<gene>
    <name evidence="8" type="ORF">E5288_WYG009028</name>
</gene>
<comment type="subcellular location">
    <subcellularLocation>
        <location evidence="2">Cytoplasm</location>
    </subcellularLocation>
    <subcellularLocation>
        <location evidence="1">Nucleus</location>
    </subcellularLocation>
</comment>
<protein>
    <recommendedName>
        <fullName evidence="10">Hematological and neurological expressed 1-like protein</fullName>
    </recommendedName>
</protein>
<proteinExistence type="inferred from homology"/>
<comment type="caution">
    <text evidence="8">The sequence shown here is derived from an EMBL/GenBank/DDBJ whole genome shotgun (WGS) entry which is preliminary data.</text>
</comment>
<dbReference type="GO" id="GO:0005737">
    <property type="term" value="C:cytoplasm"/>
    <property type="evidence" value="ECO:0007669"/>
    <property type="project" value="UniProtKB-SubCell"/>
</dbReference>
<feature type="region of interest" description="Disordered" evidence="7">
    <location>
        <begin position="160"/>
        <end position="334"/>
    </location>
</feature>
<keyword evidence="9" id="KW-1185">Reference proteome</keyword>
<dbReference type="EMBL" id="VBQZ03000005">
    <property type="protein sequence ID" value="MXQ80848.1"/>
    <property type="molecule type" value="Genomic_DNA"/>
</dbReference>
<evidence type="ECO:0000313" key="8">
    <source>
        <dbReference type="EMBL" id="MXQ80848.1"/>
    </source>
</evidence>
<comment type="similarity">
    <text evidence="3">Belongs to the JUPITER family.</text>
</comment>
<evidence type="ECO:0008006" key="10">
    <source>
        <dbReference type="Google" id="ProtNLM"/>
    </source>
</evidence>
<organism evidence="8 9">
    <name type="scientific">Bos mutus</name>
    <name type="common">wild yak</name>
    <dbReference type="NCBI Taxonomy" id="72004"/>
    <lineage>
        <taxon>Eukaryota</taxon>
        <taxon>Metazoa</taxon>
        <taxon>Chordata</taxon>
        <taxon>Craniata</taxon>
        <taxon>Vertebrata</taxon>
        <taxon>Euteleostomi</taxon>
        <taxon>Mammalia</taxon>
        <taxon>Eutheria</taxon>
        <taxon>Laurasiatheria</taxon>
        <taxon>Artiodactyla</taxon>
        <taxon>Ruminantia</taxon>
        <taxon>Pecora</taxon>
        <taxon>Bovidae</taxon>
        <taxon>Bovinae</taxon>
        <taxon>Bos</taxon>
    </lineage>
</organism>
<evidence type="ECO:0000256" key="6">
    <source>
        <dbReference type="ARBA" id="ARBA00023242"/>
    </source>
</evidence>
<dbReference type="InterPro" id="IPR033335">
    <property type="entry name" value="JUPITER"/>
</dbReference>
<evidence type="ECO:0000256" key="4">
    <source>
        <dbReference type="ARBA" id="ARBA00022490"/>
    </source>
</evidence>
<dbReference type="Proteomes" id="UP000322234">
    <property type="component" value="Unassembled WGS sequence"/>
</dbReference>
<reference evidence="8" key="1">
    <citation type="submission" date="2019-10" db="EMBL/GenBank/DDBJ databases">
        <title>The sequence and de novo assembly of the wild yak genome.</title>
        <authorList>
            <person name="Liu Y."/>
        </authorList>
    </citation>
    <scope>NUCLEOTIDE SEQUENCE [LARGE SCALE GENOMIC DNA]</scope>
    <source>
        <strain evidence="8">WY2019</strain>
    </source>
</reference>